<organism evidence="1 2">
    <name type="scientific">Calicophoron daubneyi</name>
    <name type="common">Rumen fluke</name>
    <name type="synonym">Paramphistomum daubneyi</name>
    <dbReference type="NCBI Taxonomy" id="300641"/>
    <lineage>
        <taxon>Eukaryota</taxon>
        <taxon>Metazoa</taxon>
        <taxon>Spiralia</taxon>
        <taxon>Lophotrochozoa</taxon>
        <taxon>Platyhelminthes</taxon>
        <taxon>Trematoda</taxon>
        <taxon>Digenea</taxon>
        <taxon>Plagiorchiida</taxon>
        <taxon>Pronocephalata</taxon>
        <taxon>Paramphistomoidea</taxon>
        <taxon>Paramphistomidae</taxon>
        <taxon>Calicophoron</taxon>
    </lineage>
</organism>
<dbReference type="PANTHER" id="PTHR11440">
    <property type="entry name" value="LECITHIN-CHOLESTEROL ACYLTRANSFERASE-RELATED"/>
    <property type="match status" value="1"/>
</dbReference>
<dbReference type="GO" id="GO:0008374">
    <property type="term" value="F:O-acyltransferase activity"/>
    <property type="evidence" value="ECO:0007669"/>
    <property type="project" value="InterPro"/>
</dbReference>
<dbReference type="Gene3D" id="3.40.50.1820">
    <property type="entry name" value="alpha/beta hydrolase"/>
    <property type="match status" value="1"/>
</dbReference>
<dbReference type="Proteomes" id="UP001497525">
    <property type="component" value="Unassembled WGS sequence"/>
</dbReference>
<dbReference type="Pfam" id="PF02450">
    <property type="entry name" value="LCAT"/>
    <property type="match status" value="1"/>
</dbReference>
<dbReference type="EMBL" id="CAXLJL010000058">
    <property type="protein sequence ID" value="CAL5130205.1"/>
    <property type="molecule type" value="Genomic_DNA"/>
</dbReference>
<dbReference type="InterPro" id="IPR029058">
    <property type="entry name" value="AB_hydrolase_fold"/>
</dbReference>
<evidence type="ECO:0000313" key="2">
    <source>
        <dbReference type="Proteomes" id="UP001497525"/>
    </source>
</evidence>
<evidence type="ECO:0000313" key="1">
    <source>
        <dbReference type="EMBL" id="CAL5130205.1"/>
    </source>
</evidence>
<dbReference type="AlphaFoldDB" id="A0AAV2SZ12"/>
<comment type="caution">
    <text evidence="1">The sequence shown here is derived from an EMBL/GenBank/DDBJ whole genome shotgun (WGS) entry which is preliminary data.</text>
</comment>
<dbReference type="InterPro" id="IPR003386">
    <property type="entry name" value="LACT/PDAT_acylTrfase"/>
</dbReference>
<reference evidence="1" key="1">
    <citation type="submission" date="2024-06" db="EMBL/GenBank/DDBJ databases">
        <authorList>
            <person name="Liu X."/>
            <person name="Lenzi L."/>
            <person name="Haldenby T S."/>
            <person name="Uol C."/>
        </authorList>
    </citation>
    <scope>NUCLEOTIDE SEQUENCE</scope>
</reference>
<proteinExistence type="predicted"/>
<dbReference type="GO" id="GO:0006629">
    <property type="term" value="P:lipid metabolic process"/>
    <property type="evidence" value="ECO:0007669"/>
    <property type="project" value="InterPro"/>
</dbReference>
<protein>
    <submittedName>
        <fullName evidence="1">Uncharacterized protein</fullName>
    </submittedName>
</protein>
<gene>
    <name evidence="1" type="ORF">CDAUBV1_LOCUS1637</name>
</gene>
<name>A0AAV2SZ12_CALDB</name>
<sequence length="182" mass="20799">MIDWFPEQPGENLGVFFYDQLKFRAVERTFPSIAMMLPDPLLYPLGDNLIVTPNANYSAHDYKTLFHDLNYDFGYEMWQNATRDNNYLNGPTGVDNVLCIHSSHVSTMRRMTFDQSGKGDKGFPDAVPNITFDDGDGTVPAHSLENCRIWKNTKHVVILGVTHRNILNDKRFLSSVWQVLGK</sequence>
<accession>A0AAV2SZ12</accession>